<keyword evidence="1" id="KW-0479">Metal-binding</keyword>
<keyword evidence="8" id="KW-1185">Reference proteome</keyword>
<dbReference type="Proteomes" id="UP000077266">
    <property type="component" value="Unassembled WGS sequence"/>
</dbReference>
<dbReference type="STRING" id="1314781.A0A165G3V3"/>
<evidence type="ECO:0000256" key="5">
    <source>
        <dbReference type="SAM" id="MobiDB-lite"/>
    </source>
</evidence>
<evidence type="ECO:0000313" key="8">
    <source>
        <dbReference type="Proteomes" id="UP000077266"/>
    </source>
</evidence>
<evidence type="ECO:0000313" key="7">
    <source>
        <dbReference type="EMBL" id="KZV89945.1"/>
    </source>
</evidence>
<feature type="domain" description="MYND-type" evidence="6">
    <location>
        <begin position="469"/>
        <end position="506"/>
    </location>
</feature>
<evidence type="ECO:0000256" key="3">
    <source>
        <dbReference type="ARBA" id="ARBA00022833"/>
    </source>
</evidence>
<dbReference type="InParanoid" id="A0A165G3V3"/>
<dbReference type="Pfam" id="PF01753">
    <property type="entry name" value="zf-MYND"/>
    <property type="match status" value="1"/>
</dbReference>
<protein>
    <recommendedName>
        <fullName evidence="6">MYND-type domain-containing protein</fullName>
    </recommendedName>
</protein>
<reference evidence="7 8" key="1">
    <citation type="journal article" date="2016" name="Mol. Biol. Evol.">
        <title>Comparative Genomics of Early-Diverging Mushroom-Forming Fungi Provides Insights into the Origins of Lignocellulose Decay Capabilities.</title>
        <authorList>
            <person name="Nagy L.G."/>
            <person name="Riley R."/>
            <person name="Tritt A."/>
            <person name="Adam C."/>
            <person name="Daum C."/>
            <person name="Floudas D."/>
            <person name="Sun H."/>
            <person name="Yadav J.S."/>
            <person name="Pangilinan J."/>
            <person name="Larsson K.H."/>
            <person name="Matsuura K."/>
            <person name="Barry K."/>
            <person name="Labutti K."/>
            <person name="Kuo R."/>
            <person name="Ohm R.A."/>
            <person name="Bhattacharya S.S."/>
            <person name="Shirouzu T."/>
            <person name="Yoshinaga Y."/>
            <person name="Martin F.M."/>
            <person name="Grigoriev I.V."/>
            <person name="Hibbett D.S."/>
        </authorList>
    </citation>
    <scope>NUCLEOTIDE SEQUENCE [LARGE SCALE GENOMIC DNA]</scope>
    <source>
        <strain evidence="7 8">HHB12029</strain>
    </source>
</reference>
<feature type="region of interest" description="Disordered" evidence="5">
    <location>
        <begin position="686"/>
        <end position="716"/>
    </location>
</feature>
<dbReference type="Gene3D" id="6.10.140.2220">
    <property type="match status" value="1"/>
</dbReference>
<sequence>MSVIGALDIFGELHERATRNPLPSPEEMARFIRVTDAITEDAEQVVRKACSPNEKARDLWLHAEIFTDAPEGTHPLPPDALLRIFLWHTTVDKVPAPPVRPPAEDNVSERAWASLTALCHHRFIDKLRQNAVWRQRYTEAWPGLFKWCQYFFEQRVARNSQPDGGLYAHLVITELVHGLLYVPGLKAVVMSTPGIVKLAGQLWGYHHLLGDGHYAHMLTARITGMLLTVCTMDQLDAFCLAVTNGDDRTKPVARLAMSRLKRTLRSPEELLQMQHALELYAHSIAIVVLARLPGHAATMSLLLENATWAMTSALVNVSRALDLRRGDTSMLSNCVNAGITFLRYALIREDSYRWVCQALDAGLLEAVASLCLLVEHRDLDSGPAGAHMRECLKHIMHDTLPKHMVYKSVVKVTRREMDEVPPRLVRERMNVSYLKDDWDTIGNLVKLRATLAELEIQKKGVVSCDSLSCRKSGKKSQLKRCGGCQYVYYCSKECQATAWPNHKRMCQLKNEMNGHNKEPTMRMTFTESDAAFFRKLFGVDAHAHMPHLRRIAKRDFPSEPGENFVICVDYTDPDFPAGKCALKNIRTYTFGDLNSPAFDPANVAAQNQEMIAMVRRAPKEFTFIEAKFTLGERTLTRNVMIRPNLWAGADSELEHAMNWQHHDAQFACPNARHGLPSMFEGVIGDILDSGRDSDSESEWEDEEEEEDVPLPPPARVVDSMTRRFEALRMAEID</sequence>
<dbReference type="OrthoDB" id="3254297at2759"/>
<dbReference type="AlphaFoldDB" id="A0A165G3V3"/>
<keyword evidence="3" id="KW-0862">Zinc</keyword>
<feature type="compositionally biased region" description="Acidic residues" evidence="5">
    <location>
        <begin position="695"/>
        <end position="708"/>
    </location>
</feature>
<dbReference type="EMBL" id="KV426060">
    <property type="protein sequence ID" value="KZV89945.1"/>
    <property type="molecule type" value="Genomic_DNA"/>
</dbReference>
<proteinExistence type="predicted"/>
<dbReference type="InterPro" id="IPR002893">
    <property type="entry name" value="Znf_MYND"/>
</dbReference>
<keyword evidence="2 4" id="KW-0863">Zinc-finger</keyword>
<dbReference type="PROSITE" id="PS50865">
    <property type="entry name" value="ZF_MYND_2"/>
    <property type="match status" value="1"/>
</dbReference>
<organism evidence="7 8">
    <name type="scientific">Exidia glandulosa HHB12029</name>
    <dbReference type="NCBI Taxonomy" id="1314781"/>
    <lineage>
        <taxon>Eukaryota</taxon>
        <taxon>Fungi</taxon>
        <taxon>Dikarya</taxon>
        <taxon>Basidiomycota</taxon>
        <taxon>Agaricomycotina</taxon>
        <taxon>Agaricomycetes</taxon>
        <taxon>Auriculariales</taxon>
        <taxon>Exidiaceae</taxon>
        <taxon>Exidia</taxon>
    </lineage>
</organism>
<evidence type="ECO:0000256" key="4">
    <source>
        <dbReference type="PROSITE-ProRule" id="PRU00134"/>
    </source>
</evidence>
<evidence type="ECO:0000256" key="1">
    <source>
        <dbReference type="ARBA" id="ARBA00022723"/>
    </source>
</evidence>
<gene>
    <name evidence="7" type="ORF">EXIGLDRAFT_750916</name>
</gene>
<dbReference type="GO" id="GO:0008270">
    <property type="term" value="F:zinc ion binding"/>
    <property type="evidence" value="ECO:0007669"/>
    <property type="project" value="UniProtKB-KW"/>
</dbReference>
<dbReference type="SUPFAM" id="SSF144232">
    <property type="entry name" value="HIT/MYND zinc finger-like"/>
    <property type="match status" value="1"/>
</dbReference>
<name>A0A165G3V3_EXIGL</name>
<accession>A0A165G3V3</accession>
<evidence type="ECO:0000259" key="6">
    <source>
        <dbReference type="PROSITE" id="PS50865"/>
    </source>
</evidence>
<evidence type="ECO:0000256" key="2">
    <source>
        <dbReference type="ARBA" id="ARBA00022771"/>
    </source>
</evidence>